<evidence type="ECO:0000256" key="6">
    <source>
        <dbReference type="ARBA" id="ARBA00022989"/>
    </source>
</evidence>
<reference evidence="9" key="1">
    <citation type="submission" date="2022-02" db="EMBL/GenBank/DDBJ databases">
        <title>Corynebacterium sp. from urogenital microbiome.</title>
        <authorList>
            <person name="Cappelli E.A."/>
            <person name="Ribeiro T.G."/>
            <person name="Peixe L."/>
        </authorList>
    </citation>
    <scope>NUCLEOTIDE SEQUENCE</scope>
    <source>
        <strain evidence="9">C8Ua_144</strain>
    </source>
</reference>
<feature type="transmembrane region" description="Helical" evidence="8">
    <location>
        <begin position="336"/>
        <end position="357"/>
    </location>
</feature>
<dbReference type="InterPro" id="IPR037294">
    <property type="entry name" value="ABC_BtuC-like"/>
</dbReference>
<comment type="similarity">
    <text evidence="2">Belongs to the binding-protein-dependent transport system permease family. FecCD subfamily.</text>
</comment>
<dbReference type="InterPro" id="IPR000522">
    <property type="entry name" value="ABC_transptr_permease_BtuC"/>
</dbReference>
<evidence type="ECO:0000256" key="1">
    <source>
        <dbReference type="ARBA" id="ARBA00004651"/>
    </source>
</evidence>
<protein>
    <submittedName>
        <fullName evidence="9">Iron ABC transporter permease</fullName>
    </submittedName>
</protein>
<evidence type="ECO:0000256" key="8">
    <source>
        <dbReference type="SAM" id="Phobius"/>
    </source>
</evidence>
<dbReference type="CDD" id="cd06550">
    <property type="entry name" value="TM_ABC_iron-siderophores_like"/>
    <property type="match status" value="1"/>
</dbReference>
<evidence type="ECO:0000256" key="4">
    <source>
        <dbReference type="ARBA" id="ARBA00022475"/>
    </source>
</evidence>
<evidence type="ECO:0000313" key="10">
    <source>
        <dbReference type="Proteomes" id="UP001146453"/>
    </source>
</evidence>
<name>A0ABT4R821_9CORY</name>
<evidence type="ECO:0000256" key="3">
    <source>
        <dbReference type="ARBA" id="ARBA00022448"/>
    </source>
</evidence>
<evidence type="ECO:0000256" key="2">
    <source>
        <dbReference type="ARBA" id="ARBA00007935"/>
    </source>
</evidence>
<feature type="transmembrane region" description="Helical" evidence="8">
    <location>
        <begin position="309"/>
        <end position="330"/>
    </location>
</feature>
<dbReference type="Pfam" id="PF01032">
    <property type="entry name" value="FecCD"/>
    <property type="match status" value="1"/>
</dbReference>
<proteinExistence type="inferred from homology"/>
<feature type="transmembrane region" description="Helical" evidence="8">
    <location>
        <begin position="220"/>
        <end position="244"/>
    </location>
</feature>
<keyword evidence="5 8" id="KW-0812">Transmembrane</keyword>
<feature type="transmembrane region" description="Helical" evidence="8">
    <location>
        <begin position="178"/>
        <end position="200"/>
    </location>
</feature>
<dbReference type="RefSeq" id="WP_269952176.1">
    <property type="nucleotide sequence ID" value="NZ_JAKMUR010000009.1"/>
</dbReference>
<feature type="transmembrane region" description="Helical" evidence="8">
    <location>
        <begin position="35"/>
        <end position="58"/>
    </location>
</feature>
<dbReference type="Proteomes" id="UP001146453">
    <property type="component" value="Unassembled WGS sequence"/>
</dbReference>
<evidence type="ECO:0000256" key="7">
    <source>
        <dbReference type="ARBA" id="ARBA00023136"/>
    </source>
</evidence>
<evidence type="ECO:0000256" key="5">
    <source>
        <dbReference type="ARBA" id="ARBA00022692"/>
    </source>
</evidence>
<feature type="transmembrane region" description="Helical" evidence="8">
    <location>
        <begin position="88"/>
        <end position="108"/>
    </location>
</feature>
<dbReference type="PANTHER" id="PTHR30472">
    <property type="entry name" value="FERRIC ENTEROBACTIN TRANSPORT SYSTEM PERMEASE PROTEIN"/>
    <property type="match status" value="1"/>
</dbReference>
<feature type="transmembrane region" description="Helical" evidence="8">
    <location>
        <begin position="283"/>
        <end position="302"/>
    </location>
</feature>
<comment type="caution">
    <text evidence="9">The sequence shown here is derived from an EMBL/GenBank/DDBJ whole genome shotgun (WGS) entry which is preliminary data.</text>
</comment>
<keyword evidence="10" id="KW-1185">Reference proteome</keyword>
<keyword evidence="3" id="KW-0813">Transport</keyword>
<feature type="transmembrane region" description="Helical" evidence="8">
    <location>
        <begin position="148"/>
        <end position="171"/>
    </location>
</feature>
<comment type="subcellular location">
    <subcellularLocation>
        <location evidence="1">Cell membrane</location>
        <topology evidence="1">Multi-pass membrane protein</topology>
    </subcellularLocation>
</comment>
<organism evidence="9 10">
    <name type="scientific">Corynebacterium lehmanniae</name>
    <dbReference type="NCBI Taxonomy" id="2913497"/>
    <lineage>
        <taxon>Bacteria</taxon>
        <taxon>Bacillati</taxon>
        <taxon>Actinomycetota</taxon>
        <taxon>Actinomycetes</taxon>
        <taxon>Mycobacteriales</taxon>
        <taxon>Corynebacteriaceae</taxon>
        <taxon>Corynebacterium</taxon>
    </lineage>
</organism>
<dbReference type="SUPFAM" id="SSF81345">
    <property type="entry name" value="ABC transporter involved in vitamin B12 uptake, BtuC"/>
    <property type="match status" value="1"/>
</dbReference>
<keyword evidence="7 8" id="KW-0472">Membrane</keyword>
<sequence>MTTSVHAPVPGAKTDATQAELEAIAAYKQRSRRKVLAICGLTLAAIVSFIAAIVVGPIDITFAEVWNAVFNPDAVDNQTRTVIRTLRLPAALMAVLVGVALSLAGAQMQTILDNPLAEPFTLGISAAAAFGAALSIVIGLTVLPNPQLNLALTAAVSALIAVAVVAAAAVWKGANAESMILLGIALSFLFQALLSLLQYGANTEALQQIVFWTMGSLQRANWTTNLVLGAVIVVAVPFCAANAWKLTALRLGDDRAAALGINVARLRVTTLLVASALAAASVAFTGVIGFVGLVGPHVARMLVGEDQKFFLPASAAAGAMLLSVAYAVSLSIIPGVAIPIGIITALVGVPFFIFLIFTRTRRKG</sequence>
<evidence type="ECO:0000313" key="9">
    <source>
        <dbReference type="EMBL" id="MCZ9291650.1"/>
    </source>
</evidence>
<dbReference type="PANTHER" id="PTHR30472:SF25">
    <property type="entry name" value="ABC TRANSPORTER PERMEASE PROTEIN MJ0876-RELATED"/>
    <property type="match status" value="1"/>
</dbReference>
<dbReference type="Gene3D" id="1.10.3470.10">
    <property type="entry name" value="ABC transporter involved in vitamin B12 uptake, BtuC"/>
    <property type="match status" value="1"/>
</dbReference>
<keyword evidence="6 8" id="KW-1133">Transmembrane helix</keyword>
<accession>A0ABT4R821</accession>
<keyword evidence="4" id="KW-1003">Cell membrane</keyword>
<dbReference type="EMBL" id="JAKMUR010000009">
    <property type="protein sequence ID" value="MCZ9291650.1"/>
    <property type="molecule type" value="Genomic_DNA"/>
</dbReference>
<feature type="transmembrane region" description="Helical" evidence="8">
    <location>
        <begin position="120"/>
        <end position="142"/>
    </location>
</feature>
<gene>
    <name evidence="9" type="ORF">L8U61_05805</name>
</gene>